<dbReference type="InterPro" id="IPR000944">
    <property type="entry name" value="Tscrpt_reg_Rrf2"/>
</dbReference>
<protein>
    <submittedName>
        <fullName evidence="2">HTH-type transcriptional repressor NsrR</fullName>
    </submittedName>
</protein>
<dbReference type="NCBIfam" id="TIGR00738">
    <property type="entry name" value="rrf2_super"/>
    <property type="match status" value="1"/>
</dbReference>
<dbReference type="RefSeq" id="WP_203413696.1">
    <property type="nucleotide sequence ID" value="NZ_CP060244.1"/>
</dbReference>
<gene>
    <name evidence="2" type="primary">nsrR_2</name>
    <name evidence="2" type="ORF">JGUZn3_23470</name>
</gene>
<name>A0A7H1NUT7_9PROT</name>
<dbReference type="PROSITE" id="PS51197">
    <property type="entry name" value="HTH_RRF2_2"/>
    <property type="match status" value="1"/>
</dbReference>
<dbReference type="InterPro" id="IPR036390">
    <property type="entry name" value="WH_DNA-bd_sf"/>
</dbReference>
<dbReference type="EMBL" id="CP060244">
    <property type="protein sequence ID" value="QNT79547.1"/>
    <property type="molecule type" value="Genomic_DNA"/>
</dbReference>
<dbReference type="Pfam" id="PF02082">
    <property type="entry name" value="Rrf2"/>
    <property type="match status" value="1"/>
</dbReference>
<evidence type="ECO:0000313" key="3">
    <source>
        <dbReference type="Proteomes" id="UP000516349"/>
    </source>
</evidence>
<evidence type="ECO:0000256" key="1">
    <source>
        <dbReference type="ARBA" id="ARBA00023125"/>
    </source>
</evidence>
<dbReference type="KEGG" id="ebla:JGUZn3_23470"/>
<dbReference type="Gene3D" id="1.10.10.10">
    <property type="entry name" value="Winged helix-like DNA-binding domain superfamily/Winged helix DNA-binding domain"/>
    <property type="match status" value="1"/>
</dbReference>
<dbReference type="GO" id="GO:0005829">
    <property type="term" value="C:cytosol"/>
    <property type="evidence" value="ECO:0007669"/>
    <property type="project" value="TreeGrafter"/>
</dbReference>
<dbReference type="AlphaFoldDB" id="A0A7H1NUT7"/>
<reference evidence="2 3" key="1">
    <citation type="submission" date="2020-08" db="EMBL/GenBank/DDBJ databases">
        <title>Complete genome sequence of Entomobacter blattae G55GP.</title>
        <authorList>
            <person name="Poehlein A."/>
            <person name="Guzman J."/>
            <person name="Daniel R."/>
            <person name="Vilcinskas A."/>
        </authorList>
    </citation>
    <scope>NUCLEOTIDE SEQUENCE [LARGE SCALE GENOMIC DNA]</scope>
    <source>
        <strain evidence="2 3">G55GP</strain>
    </source>
</reference>
<accession>A0A7H1NUT7</accession>
<dbReference type="PANTHER" id="PTHR33221:SF4">
    <property type="entry name" value="HTH-TYPE TRANSCRIPTIONAL REPRESSOR NSRR"/>
    <property type="match status" value="1"/>
</dbReference>
<dbReference type="GO" id="GO:0003700">
    <property type="term" value="F:DNA-binding transcription factor activity"/>
    <property type="evidence" value="ECO:0007669"/>
    <property type="project" value="TreeGrafter"/>
</dbReference>
<proteinExistence type="predicted"/>
<organism evidence="2 3">
    <name type="scientific">Entomobacter blattae</name>
    <dbReference type="NCBI Taxonomy" id="2762277"/>
    <lineage>
        <taxon>Bacteria</taxon>
        <taxon>Pseudomonadati</taxon>
        <taxon>Pseudomonadota</taxon>
        <taxon>Alphaproteobacteria</taxon>
        <taxon>Acetobacterales</taxon>
        <taxon>Acetobacteraceae</taxon>
        <taxon>Entomobacter</taxon>
    </lineage>
</organism>
<keyword evidence="1" id="KW-0238">DNA-binding</keyword>
<dbReference type="GO" id="GO:0003677">
    <property type="term" value="F:DNA binding"/>
    <property type="evidence" value="ECO:0007669"/>
    <property type="project" value="UniProtKB-KW"/>
</dbReference>
<dbReference type="InterPro" id="IPR036388">
    <property type="entry name" value="WH-like_DNA-bd_sf"/>
</dbReference>
<dbReference type="SUPFAM" id="SSF46785">
    <property type="entry name" value="Winged helix' DNA-binding domain"/>
    <property type="match status" value="1"/>
</dbReference>
<dbReference type="Proteomes" id="UP000516349">
    <property type="component" value="Chromosome"/>
</dbReference>
<keyword evidence="3" id="KW-1185">Reference proteome</keyword>
<evidence type="ECO:0000313" key="2">
    <source>
        <dbReference type="EMBL" id="QNT79547.1"/>
    </source>
</evidence>
<sequence>MQLTRYTDYALRVLMYLGTSDDRLASIHEIAIVYNISQNHLMKVVHDLGKKGYVETLRGRNGGLRLAKKPSEINIGQVIRETEDNFQLVKCSSCIIITKCTLISALDLALHAFLEVLDRYTLADILAEPEGLKKIFSHSIQVTGLKQRKTLSEAKAEA</sequence>
<dbReference type="PANTHER" id="PTHR33221">
    <property type="entry name" value="WINGED HELIX-TURN-HELIX TRANSCRIPTIONAL REGULATOR, RRF2 FAMILY"/>
    <property type="match status" value="1"/>
</dbReference>